<protein>
    <submittedName>
        <fullName evidence="2">Uncharacterized protein</fullName>
    </submittedName>
</protein>
<evidence type="ECO:0000256" key="1">
    <source>
        <dbReference type="SAM" id="MobiDB-lite"/>
    </source>
</evidence>
<name>A0ABR2ZBL6_9AGAR</name>
<evidence type="ECO:0000313" key="2">
    <source>
        <dbReference type="EMBL" id="KAL0058673.1"/>
    </source>
</evidence>
<gene>
    <name evidence="2" type="ORF">AAF712_014643</name>
</gene>
<proteinExistence type="predicted"/>
<reference evidence="2 3" key="1">
    <citation type="submission" date="2024-05" db="EMBL/GenBank/DDBJ databases">
        <title>A draft genome resource for the thread blight pathogen Marasmius tenuissimus strain MS-2.</title>
        <authorList>
            <person name="Yulfo-Soto G.E."/>
            <person name="Baruah I.K."/>
            <person name="Amoako-Attah I."/>
            <person name="Bukari Y."/>
            <person name="Meinhardt L.W."/>
            <person name="Bailey B.A."/>
            <person name="Cohen S.P."/>
        </authorList>
    </citation>
    <scope>NUCLEOTIDE SEQUENCE [LARGE SCALE GENOMIC DNA]</scope>
    <source>
        <strain evidence="2 3">MS-2</strain>
    </source>
</reference>
<feature type="region of interest" description="Disordered" evidence="1">
    <location>
        <begin position="1"/>
        <end position="25"/>
    </location>
</feature>
<dbReference type="Proteomes" id="UP001437256">
    <property type="component" value="Unassembled WGS sequence"/>
</dbReference>
<keyword evidence="3" id="KW-1185">Reference proteome</keyword>
<evidence type="ECO:0000313" key="3">
    <source>
        <dbReference type="Proteomes" id="UP001437256"/>
    </source>
</evidence>
<dbReference type="EMBL" id="JBBXMP010000287">
    <property type="protein sequence ID" value="KAL0058673.1"/>
    <property type="molecule type" value="Genomic_DNA"/>
</dbReference>
<comment type="caution">
    <text evidence="2">The sequence shown here is derived from an EMBL/GenBank/DDBJ whole genome shotgun (WGS) entry which is preliminary data.</text>
</comment>
<sequence length="60" mass="6530">IRAVALRDQGTQPPESASAGMTEHPTANIQVQLDHILRRLETLEGNGSARLTPLDFVSIH</sequence>
<accession>A0ABR2ZBL6</accession>
<organism evidence="2 3">
    <name type="scientific">Marasmius tenuissimus</name>
    <dbReference type="NCBI Taxonomy" id="585030"/>
    <lineage>
        <taxon>Eukaryota</taxon>
        <taxon>Fungi</taxon>
        <taxon>Dikarya</taxon>
        <taxon>Basidiomycota</taxon>
        <taxon>Agaricomycotina</taxon>
        <taxon>Agaricomycetes</taxon>
        <taxon>Agaricomycetidae</taxon>
        <taxon>Agaricales</taxon>
        <taxon>Marasmiineae</taxon>
        <taxon>Marasmiaceae</taxon>
        <taxon>Marasmius</taxon>
    </lineage>
</organism>
<feature type="non-terminal residue" evidence="2">
    <location>
        <position position="1"/>
    </location>
</feature>